<comment type="caution">
    <text evidence="3">The sequence shown here is derived from an EMBL/GenBank/DDBJ whole genome shotgun (WGS) entry which is preliminary data.</text>
</comment>
<proteinExistence type="predicted"/>
<feature type="transmembrane region" description="Helical" evidence="1">
    <location>
        <begin position="28"/>
        <end position="51"/>
    </location>
</feature>
<feature type="transmembrane region" description="Helical" evidence="1">
    <location>
        <begin position="66"/>
        <end position="91"/>
    </location>
</feature>
<dbReference type="EMBL" id="MU791475">
    <property type="protein sequence ID" value="KAJ3990791.1"/>
    <property type="molecule type" value="Genomic_DNA"/>
</dbReference>
<evidence type="ECO:0000313" key="3">
    <source>
        <dbReference type="EMBL" id="KAJ3990791.1"/>
    </source>
</evidence>
<keyword evidence="1" id="KW-1133">Transmembrane helix</keyword>
<evidence type="ECO:0000313" key="4">
    <source>
        <dbReference type="Proteomes" id="UP001163828"/>
    </source>
</evidence>
<sequence>MSSVFDGIISSLVQAFFAYRVWVLSQKLYLPVMVWIIAVVQFTGTIAIYVVSAQSTLAYFAAHDEWIATATLCCNVFVDIVNAGALCYYLWHPRREVPRHTTAVVDKLIVWTIETGSLTAVAAIVMLITSLAMPDTFVWIGITLFYAKLYSNSLLASLNGRASLRAQQPSWNTFSGSSNTQPVEVRIGEDQYTSGDSPMSTFNKRVGRLEDSEDIAFARHETGTQLSAV</sequence>
<dbReference type="Proteomes" id="UP001163828">
    <property type="component" value="Unassembled WGS sequence"/>
</dbReference>
<dbReference type="Pfam" id="PF20152">
    <property type="entry name" value="DUF6534"/>
    <property type="match status" value="1"/>
</dbReference>
<keyword evidence="1" id="KW-0472">Membrane</keyword>
<dbReference type="PANTHER" id="PTHR40465:SF1">
    <property type="entry name" value="DUF6534 DOMAIN-CONTAINING PROTEIN"/>
    <property type="match status" value="1"/>
</dbReference>
<feature type="domain" description="DUF6534" evidence="2">
    <location>
        <begin position="76"/>
        <end position="163"/>
    </location>
</feature>
<evidence type="ECO:0000259" key="2">
    <source>
        <dbReference type="Pfam" id="PF20152"/>
    </source>
</evidence>
<reference evidence="3" key="1">
    <citation type="submission" date="2022-08" db="EMBL/GenBank/DDBJ databases">
        <authorList>
            <consortium name="DOE Joint Genome Institute"/>
            <person name="Min B."/>
            <person name="Riley R."/>
            <person name="Sierra-Patev S."/>
            <person name="Naranjo-Ortiz M."/>
            <person name="Looney B."/>
            <person name="Konkel Z."/>
            <person name="Slot J.C."/>
            <person name="Sakamoto Y."/>
            <person name="Steenwyk J.L."/>
            <person name="Rokas A."/>
            <person name="Carro J."/>
            <person name="Camarero S."/>
            <person name="Ferreira P."/>
            <person name="Molpeceres G."/>
            <person name="Ruiz-Duenas F.J."/>
            <person name="Serrano A."/>
            <person name="Henrissat B."/>
            <person name="Drula E."/>
            <person name="Hughes K.W."/>
            <person name="Mata J.L."/>
            <person name="Ishikawa N.K."/>
            <person name="Vargas-Isla R."/>
            <person name="Ushijima S."/>
            <person name="Smith C.A."/>
            <person name="Ahrendt S."/>
            <person name="Andreopoulos W."/>
            <person name="He G."/>
            <person name="Labutti K."/>
            <person name="Lipzen A."/>
            <person name="Ng V."/>
            <person name="Sandor L."/>
            <person name="Barry K."/>
            <person name="Martinez A.T."/>
            <person name="Xiao Y."/>
            <person name="Gibbons J.G."/>
            <person name="Terashima K."/>
            <person name="Hibbett D.S."/>
            <person name="Grigoriev I.V."/>
        </authorList>
    </citation>
    <scope>NUCLEOTIDE SEQUENCE</scope>
    <source>
        <strain evidence="3">TFB10827</strain>
    </source>
</reference>
<dbReference type="InterPro" id="IPR045339">
    <property type="entry name" value="DUF6534"/>
</dbReference>
<accession>A0ABQ8PWK9</accession>
<feature type="transmembrane region" description="Helical" evidence="1">
    <location>
        <begin position="111"/>
        <end position="131"/>
    </location>
</feature>
<name>A0ABQ8PWK9_9AGAR</name>
<dbReference type="PANTHER" id="PTHR40465">
    <property type="entry name" value="CHROMOSOME 1, WHOLE GENOME SHOTGUN SEQUENCE"/>
    <property type="match status" value="1"/>
</dbReference>
<protein>
    <recommendedName>
        <fullName evidence="2">DUF6534 domain-containing protein</fullName>
    </recommendedName>
</protein>
<keyword evidence="1" id="KW-0812">Transmembrane</keyword>
<feature type="transmembrane region" description="Helical" evidence="1">
    <location>
        <begin position="137"/>
        <end position="158"/>
    </location>
</feature>
<keyword evidence="4" id="KW-1185">Reference proteome</keyword>
<organism evidence="3 4">
    <name type="scientific">Lentinula boryana</name>
    <dbReference type="NCBI Taxonomy" id="40481"/>
    <lineage>
        <taxon>Eukaryota</taxon>
        <taxon>Fungi</taxon>
        <taxon>Dikarya</taxon>
        <taxon>Basidiomycota</taxon>
        <taxon>Agaricomycotina</taxon>
        <taxon>Agaricomycetes</taxon>
        <taxon>Agaricomycetidae</taxon>
        <taxon>Agaricales</taxon>
        <taxon>Marasmiineae</taxon>
        <taxon>Omphalotaceae</taxon>
        <taxon>Lentinula</taxon>
    </lineage>
</organism>
<evidence type="ECO:0000256" key="1">
    <source>
        <dbReference type="SAM" id="Phobius"/>
    </source>
</evidence>
<gene>
    <name evidence="3" type="ORF">F5050DRAFT_1813458</name>
</gene>